<dbReference type="GO" id="GO:0016787">
    <property type="term" value="F:hydrolase activity"/>
    <property type="evidence" value="ECO:0007669"/>
    <property type="project" value="UniProtKB-KW"/>
</dbReference>
<dbReference type="Pfam" id="PF00561">
    <property type="entry name" value="Abhydrolase_1"/>
    <property type="match status" value="1"/>
</dbReference>
<evidence type="ECO:0000313" key="3">
    <source>
        <dbReference type="EMBL" id="GAA0674398.1"/>
    </source>
</evidence>
<dbReference type="Proteomes" id="UP001500420">
    <property type="component" value="Unassembled WGS sequence"/>
</dbReference>
<dbReference type="GO" id="GO:0016020">
    <property type="term" value="C:membrane"/>
    <property type="evidence" value="ECO:0007669"/>
    <property type="project" value="TreeGrafter"/>
</dbReference>
<dbReference type="PANTHER" id="PTHR43798:SF33">
    <property type="entry name" value="HYDROLASE, PUTATIVE (AFU_ORTHOLOGUE AFUA_2G14860)-RELATED"/>
    <property type="match status" value="1"/>
</dbReference>
<dbReference type="EMBL" id="BAAADV010000004">
    <property type="protein sequence ID" value="GAA0674398.1"/>
    <property type="molecule type" value="Genomic_DNA"/>
</dbReference>
<dbReference type="PRINTS" id="PR00412">
    <property type="entry name" value="EPOXHYDRLASE"/>
</dbReference>
<dbReference type="PANTHER" id="PTHR43798">
    <property type="entry name" value="MONOACYLGLYCEROL LIPASE"/>
    <property type="match status" value="1"/>
</dbReference>
<reference evidence="3 4" key="1">
    <citation type="journal article" date="2019" name="Int. J. Syst. Evol. Microbiol.">
        <title>The Global Catalogue of Microorganisms (GCM) 10K type strain sequencing project: providing services to taxonomists for standard genome sequencing and annotation.</title>
        <authorList>
            <consortium name="The Broad Institute Genomics Platform"/>
            <consortium name="The Broad Institute Genome Sequencing Center for Infectious Disease"/>
            <person name="Wu L."/>
            <person name="Ma J."/>
        </authorList>
    </citation>
    <scope>NUCLEOTIDE SEQUENCE [LARGE SCALE GENOMIC DNA]</scope>
    <source>
        <strain evidence="3 4">JCM 16328</strain>
    </source>
</reference>
<name>A0AAV3TB32_9EURY</name>
<dbReference type="InterPro" id="IPR050266">
    <property type="entry name" value="AB_hydrolase_sf"/>
</dbReference>
<dbReference type="InterPro" id="IPR029058">
    <property type="entry name" value="AB_hydrolase_fold"/>
</dbReference>
<dbReference type="InterPro" id="IPR000639">
    <property type="entry name" value="Epox_hydrolase-like"/>
</dbReference>
<comment type="caution">
    <text evidence="3">The sequence shown here is derived from an EMBL/GenBank/DDBJ whole genome shotgun (WGS) entry which is preliminary data.</text>
</comment>
<dbReference type="RefSeq" id="WP_343774086.1">
    <property type="nucleotide sequence ID" value="NZ_BAAADV010000004.1"/>
</dbReference>
<dbReference type="PRINTS" id="PR00111">
    <property type="entry name" value="ABHYDROLASE"/>
</dbReference>
<feature type="domain" description="AB hydrolase-1" evidence="2">
    <location>
        <begin position="51"/>
        <end position="292"/>
    </location>
</feature>
<proteinExistence type="predicted"/>
<organism evidence="3 4">
    <name type="scientific">Natronoarchaeum mannanilyticum</name>
    <dbReference type="NCBI Taxonomy" id="926360"/>
    <lineage>
        <taxon>Archaea</taxon>
        <taxon>Methanobacteriati</taxon>
        <taxon>Methanobacteriota</taxon>
        <taxon>Stenosarchaea group</taxon>
        <taxon>Halobacteria</taxon>
        <taxon>Halobacteriales</taxon>
        <taxon>Natronoarchaeaceae</taxon>
    </lineage>
</organism>
<evidence type="ECO:0000259" key="2">
    <source>
        <dbReference type="Pfam" id="PF00561"/>
    </source>
</evidence>
<accession>A0AAV3TB32</accession>
<keyword evidence="3" id="KW-0378">Hydrolase</keyword>
<dbReference type="Gene3D" id="3.40.50.1820">
    <property type="entry name" value="alpha/beta hydrolase"/>
    <property type="match status" value="1"/>
</dbReference>
<dbReference type="AlphaFoldDB" id="A0AAV3TB32"/>
<keyword evidence="4" id="KW-1185">Reference proteome</keyword>
<evidence type="ECO:0000313" key="4">
    <source>
        <dbReference type="Proteomes" id="UP001500420"/>
    </source>
</evidence>
<gene>
    <name evidence="3" type="ORF">GCM10009020_22200</name>
</gene>
<evidence type="ECO:0000256" key="1">
    <source>
        <dbReference type="SAM" id="MobiDB-lite"/>
    </source>
</evidence>
<protein>
    <submittedName>
        <fullName evidence="3">Alpha/beta hydrolase</fullName>
    </submittedName>
</protein>
<feature type="region of interest" description="Disordered" evidence="1">
    <location>
        <begin position="31"/>
        <end position="52"/>
    </location>
</feature>
<sequence length="309" mass="33710">MIRSERVPTANSRYVTVDDRRVHYLEAGVDMLRSGEEDDEDSERSDADDRPPIVLLHGSGIDDAALSWKHAIEYLAEERGRRVYALDWPGYGESDAPDGAMTTEYYVGVLSEFLDALALDRAALVGISMGGAAALGVALVRPDLVERLVLVDSYGLRDAVPGGVGSYLLANTPFANVFGRQFAGSSADATRMAVGEFVHDPAGLSDEFVAEVNERLGRSGAGDAFFAFMRDEFRPNGVRTDYSDRLGELSMPTLLLHGAQDSLVPPEWSEVAADAIPGARLELIDDCGHWVPRERPDRFNEILGEFLSE</sequence>
<dbReference type="InterPro" id="IPR000073">
    <property type="entry name" value="AB_hydrolase_1"/>
</dbReference>
<dbReference type="SUPFAM" id="SSF53474">
    <property type="entry name" value="alpha/beta-Hydrolases"/>
    <property type="match status" value="1"/>
</dbReference>